<evidence type="ECO:0000313" key="1">
    <source>
        <dbReference type="EMBL" id="RHC34348.1"/>
    </source>
</evidence>
<reference evidence="1 2" key="1">
    <citation type="submission" date="2018-08" db="EMBL/GenBank/DDBJ databases">
        <title>A genome reference for cultivated species of the human gut microbiota.</title>
        <authorList>
            <person name="Zou Y."/>
            <person name="Xue W."/>
            <person name="Luo G."/>
        </authorList>
    </citation>
    <scope>NUCLEOTIDE SEQUENCE [LARGE SCALE GENOMIC DNA]</scope>
    <source>
        <strain evidence="1 2">AM36-3AA</strain>
    </source>
</reference>
<proteinExistence type="predicted"/>
<dbReference type="EMBL" id="QSHU01000038">
    <property type="protein sequence ID" value="RHC34348.1"/>
    <property type="molecule type" value="Genomic_DNA"/>
</dbReference>
<evidence type="ECO:0000313" key="2">
    <source>
        <dbReference type="Proteomes" id="UP000286104"/>
    </source>
</evidence>
<feature type="non-terminal residue" evidence="1">
    <location>
        <position position="30"/>
    </location>
</feature>
<dbReference type="AlphaFoldDB" id="A0A413ZWK9"/>
<comment type="caution">
    <text evidence="1">The sequence shown here is derived from an EMBL/GenBank/DDBJ whole genome shotgun (WGS) entry which is preliminary data.</text>
</comment>
<sequence>MSYRVHITSTAEHDIMRAADYIEFILKNPD</sequence>
<protein>
    <submittedName>
        <fullName evidence="1">Type II toxin-antitoxin system RelE/ParE family toxin</fullName>
    </submittedName>
</protein>
<gene>
    <name evidence="1" type="ORF">DW848_16020</name>
</gene>
<organism evidence="1 2">
    <name type="scientific">Agathobacter rectalis</name>
    <dbReference type="NCBI Taxonomy" id="39491"/>
    <lineage>
        <taxon>Bacteria</taxon>
        <taxon>Bacillati</taxon>
        <taxon>Bacillota</taxon>
        <taxon>Clostridia</taxon>
        <taxon>Lachnospirales</taxon>
        <taxon>Lachnospiraceae</taxon>
        <taxon>Agathobacter</taxon>
    </lineage>
</organism>
<name>A0A413ZWK9_9FIRM</name>
<dbReference type="Proteomes" id="UP000286104">
    <property type="component" value="Unassembled WGS sequence"/>
</dbReference>
<accession>A0A413ZWK9</accession>